<feature type="region of interest" description="Disordered" evidence="1">
    <location>
        <begin position="302"/>
        <end position="362"/>
    </location>
</feature>
<keyword evidence="2" id="KW-0472">Membrane</keyword>
<reference evidence="3" key="1">
    <citation type="submission" date="2021-01" db="EMBL/GenBank/DDBJ databases">
        <authorList>
            <person name="Corre E."/>
            <person name="Pelletier E."/>
            <person name="Niang G."/>
            <person name="Scheremetjew M."/>
            <person name="Finn R."/>
            <person name="Kale V."/>
            <person name="Holt S."/>
            <person name="Cochrane G."/>
            <person name="Meng A."/>
            <person name="Brown T."/>
            <person name="Cohen L."/>
        </authorList>
    </citation>
    <scope>NUCLEOTIDE SEQUENCE</scope>
    <source>
        <strain evidence="3">CCMP1320</strain>
    </source>
</reference>
<accession>A0A7S3VH21</accession>
<feature type="compositionally biased region" description="Low complexity" evidence="1">
    <location>
        <begin position="310"/>
        <end position="321"/>
    </location>
</feature>
<name>A0A7S3VH21_DUNTE</name>
<gene>
    <name evidence="3" type="ORF">DTER00134_LOCUS500</name>
</gene>
<keyword evidence="2" id="KW-0812">Transmembrane</keyword>
<sequence>MSLQAAAGALNLLQVAGGAAILYSSSSSATTKGGWFSGGSCAIEAHDFCTALAALAVLTVFSWLLIKVIKVALSFLCPLCAEVEHREKVVELVARCALAFGWLFLAIAVTVSLNQANMHEQNAFPDASHRPHPAADDSNSIVGRPPYGHVDHQALLFYLLWIMAALSLGLAVLAVVSACCLACCCCCCNADTLCAWAPCAAMCCFCCSEGGSCGDDCCCSPLWCAEVLCLGWLVRKLWWQPDPHCEHTQHHCHHHDPPYHPPMPPPPPPQVLVHGGSSYYGSQAGLHEPLLASGSRMGAYGGSSTAAWKSPQVSQSSQSQPYLPGDPYYQPPIIHPTASMDRQGGKGAKGDGEDFTPSAPPK</sequence>
<feature type="transmembrane region" description="Helical" evidence="2">
    <location>
        <begin position="155"/>
        <end position="178"/>
    </location>
</feature>
<organism evidence="3">
    <name type="scientific">Dunaliella tertiolecta</name>
    <name type="common">Green alga</name>
    <dbReference type="NCBI Taxonomy" id="3047"/>
    <lineage>
        <taxon>Eukaryota</taxon>
        <taxon>Viridiplantae</taxon>
        <taxon>Chlorophyta</taxon>
        <taxon>core chlorophytes</taxon>
        <taxon>Chlorophyceae</taxon>
        <taxon>CS clade</taxon>
        <taxon>Chlamydomonadales</taxon>
        <taxon>Dunaliellaceae</taxon>
        <taxon>Dunaliella</taxon>
    </lineage>
</organism>
<proteinExistence type="predicted"/>
<evidence type="ECO:0000256" key="2">
    <source>
        <dbReference type="SAM" id="Phobius"/>
    </source>
</evidence>
<evidence type="ECO:0000313" key="3">
    <source>
        <dbReference type="EMBL" id="CAE0485461.1"/>
    </source>
</evidence>
<feature type="transmembrane region" description="Helical" evidence="2">
    <location>
        <begin position="6"/>
        <end position="24"/>
    </location>
</feature>
<protein>
    <submittedName>
        <fullName evidence="3">Uncharacterized protein</fullName>
    </submittedName>
</protein>
<dbReference type="EMBL" id="HBIP01001133">
    <property type="protein sequence ID" value="CAE0485461.1"/>
    <property type="molecule type" value="Transcribed_RNA"/>
</dbReference>
<dbReference type="AlphaFoldDB" id="A0A7S3VH21"/>
<feature type="transmembrane region" description="Helical" evidence="2">
    <location>
        <begin position="92"/>
        <end position="113"/>
    </location>
</feature>
<evidence type="ECO:0000256" key="1">
    <source>
        <dbReference type="SAM" id="MobiDB-lite"/>
    </source>
</evidence>
<feature type="transmembrane region" description="Helical" evidence="2">
    <location>
        <begin position="45"/>
        <end position="66"/>
    </location>
</feature>
<keyword evidence="2" id="KW-1133">Transmembrane helix</keyword>